<evidence type="ECO:0000256" key="7">
    <source>
        <dbReference type="RuleBase" id="RU004168"/>
    </source>
</evidence>
<dbReference type="RefSeq" id="WP_190724825.1">
    <property type="nucleotide sequence ID" value="NZ_CP061539.1"/>
</dbReference>
<proteinExistence type="inferred from homology"/>
<sequence>MGFFDMFNDEKVEPGPREAQLNATISGRVQGVGFRWWTAGEAKTLGLVGYAKNLDNGDVEVVAQGSRESCEKLQTIFESGNTAGHVENVDAEITQPTGSYKGFGTY</sequence>
<dbReference type="EC" id="3.6.1.7" evidence="2 5"/>
<evidence type="ECO:0000313" key="10">
    <source>
        <dbReference type="Proteomes" id="UP000516404"/>
    </source>
</evidence>
<evidence type="ECO:0000256" key="1">
    <source>
        <dbReference type="ARBA" id="ARBA00005614"/>
    </source>
</evidence>
<accession>A0A7H2BEG2</accession>
<evidence type="ECO:0000256" key="4">
    <source>
        <dbReference type="ARBA" id="ARBA00047645"/>
    </source>
</evidence>
<dbReference type="PRINTS" id="PR00112">
    <property type="entry name" value="ACYLPHPHTASE"/>
</dbReference>
<dbReference type="InterPro" id="IPR017968">
    <property type="entry name" value="Acylphosphatase_CS"/>
</dbReference>
<dbReference type="PANTHER" id="PTHR47268:SF4">
    <property type="entry name" value="ACYLPHOSPHATASE"/>
    <property type="match status" value="1"/>
</dbReference>
<dbReference type="NCBIfam" id="NF010997">
    <property type="entry name" value="PRK14422.1"/>
    <property type="match status" value="1"/>
</dbReference>
<dbReference type="Pfam" id="PF00708">
    <property type="entry name" value="Acylphosphatase"/>
    <property type="match status" value="1"/>
</dbReference>
<feature type="active site" evidence="5">
    <location>
        <position position="53"/>
    </location>
</feature>
<dbReference type="PROSITE" id="PS00151">
    <property type="entry name" value="ACYLPHOSPHATASE_2"/>
    <property type="match status" value="1"/>
</dbReference>
<evidence type="ECO:0000256" key="5">
    <source>
        <dbReference type="PROSITE-ProRule" id="PRU00520"/>
    </source>
</evidence>
<feature type="domain" description="Acylphosphatase-like" evidence="8">
    <location>
        <begin position="20"/>
        <end position="106"/>
    </location>
</feature>
<name>A0A7H2BEG2_9MICC</name>
<gene>
    <name evidence="9" type="ORF">IDM49_01840</name>
</gene>
<keyword evidence="10" id="KW-1185">Reference proteome</keyword>
<dbReference type="KEGG" id="rter:IDM49_01840"/>
<protein>
    <recommendedName>
        <fullName evidence="3 5">Acylphosphatase</fullName>
        <ecNumber evidence="2 5">3.6.1.7</ecNumber>
    </recommendedName>
</protein>
<dbReference type="PROSITE" id="PS00150">
    <property type="entry name" value="ACYLPHOSPHATASE_1"/>
    <property type="match status" value="1"/>
</dbReference>
<comment type="similarity">
    <text evidence="1 7">Belongs to the acylphosphatase family.</text>
</comment>
<comment type="catalytic activity">
    <reaction evidence="4 5 6">
        <text>an acyl phosphate + H2O = a carboxylate + phosphate + H(+)</text>
        <dbReference type="Rhea" id="RHEA:14965"/>
        <dbReference type="ChEBI" id="CHEBI:15377"/>
        <dbReference type="ChEBI" id="CHEBI:15378"/>
        <dbReference type="ChEBI" id="CHEBI:29067"/>
        <dbReference type="ChEBI" id="CHEBI:43474"/>
        <dbReference type="ChEBI" id="CHEBI:59918"/>
        <dbReference type="EC" id="3.6.1.7"/>
    </reaction>
</comment>
<evidence type="ECO:0000313" key="9">
    <source>
        <dbReference type="EMBL" id="QNV38058.1"/>
    </source>
</evidence>
<dbReference type="Proteomes" id="UP000516404">
    <property type="component" value="Chromosome"/>
</dbReference>
<dbReference type="InterPro" id="IPR020456">
    <property type="entry name" value="Acylphosphatase"/>
</dbReference>
<reference evidence="9 10" key="1">
    <citation type="submission" date="2020-09" db="EMBL/GenBank/DDBJ databases">
        <title>Investigation of environmental microbes.</title>
        <authorList>
            <person name="Ou Y."/>
            <person name="Kang Q."/>
        </authorList>
    </citation>
    <scope>NUCLEOTIDE SEQUENCE [LARGE SCALE GENOMIC DNA]</scope>
    <source>
        <strain evidence="9 10">KJZ-14</strain>
    </source>
</reference>
<evidence type="ECO:0000256" key="3">
    <source>
        <dbReference type="ARBA" id="ARBA00015991"/>
    </source>
</evidence>
<dbReference type="GeneID" id="96622965"/>
<dbReference type="Gene3D" id="3.30.70.100">
    <property type="match status" value="1"/>
</dbReference>
<evidence type="ECO:0000256" key="2">
    <source>
        <dbReference type="ARBA" id="ARBA00012150"/>
    </source>
</evidence>
<dbReference type="EMBL" id="CP061539">
    <property type="protein sequence ID" value="QNV38058.1"/>
    <property type="molecule type" value="Genomic_DNA"/>
</dbReference>
<dbReference type="AlphaFoldDB" id="A0A7H2BEG2"/>
<feature type="active site" evidence="5">
    <location>
        <position position="35"/>
    </location>
</feature>
<evidence type="ECO:0000259" key="8">
    <source>
        <dbReference type="PROSITE" id="PS51160"/>
    </source>
</evidence>
<dbReference type="InterPro" id="IPR001792">
    <property type="entry name" value="Acylphosphatase-like_dom"/>
</dbReference>
<dbReference type="PROSITE" id="PS51160">
    <property type="entry name" value="ACYLPHOSPHATASE_3"/>
    <property type="match status" value="1"/>
</dbReference>
<organism evidence="9 10">
    <name type="scientific">Rothia terrae</name>
    <dbReference type="NCBI Taxonomy" id="396015"/>
    <lineage>
        <taxon>Bacteria</taxon>
        <taxon>Bacillati</taxon>
        <taxon>Actinomycetota</taxon>
        <taxon>Actinomycetes</taxon>
        <taxon>Micrococcales</taxon>
        <taxon>Micrococcaceae</taxon>
        <taxon>Rothia</taxon>
    </lineage>
</organism>
<keyword evidence="5 6" id="KW-0378">Hydrolase</keyword>
<dbReference type="PANTHER" id="PTHR47268">
    <property type="entry name" value="ACYLPHOSPHATASE"/>
    <property type="match status" value="1"/>
</dbReference>
<dbReference type="GO" id="GO:0003998">
    <property type="term" value="F:acylphosphatase activity"/>
    <property type="evidence" value="ECO:0007669"/>
    <property type="project" value="UniProtKB-EC"/>
</dbReference>
<dbReference type="SUPFAM" id="SSF54975">
    <property type="entry name" value="Acylphosphatase/BLUF domain-like"/>
    <property type="match status" value="1"/>
</dbReference>
<evidence type="ECO:0000256" key="6">
    <source>
        <dbReference type="RuleBase" id="RU000553"/>
    </source>
</evidence>
<dbReference type="InterPro" id="IPR036046">
    <property type="entry name" value="Acylphosphatase-like_dom_sf"/>
</dbReference>